<feature type="transmembrane region" description="Helical" evidence="5">
    <location>
        <begin position="152"/>
        <end position="171"/>
    </location>
</feature>
<evidence type="ECO:0000256" key="1">
    <source>
        <dbReference type="ARBA" id="ARBA00004141"/>
    </source>
</evidence>
<reference evidence="7" key="1">
    <citation type="journal article" date="2021" name="J. Hered.">
        <title>Genome Assembly of Salicaceae Populus deltoides (Eastern Cottonwood) I-69 Based on Nanopore Sequencing and Hi-C Technologies.</title>
        <authorList>
            <person name="Bai S."/>
            <person name="Wu H."/>
            <person name="Zhang J."/>
            <person name="Pan Z."/>
            <person name="Zhao W."/>
            <person name="Li Z."/>
            <person name="Tong C."/>
        </authorList>
    </citation>
    <scope>NUCLEOTIDE SEQUENCE</scope>
    <source>
        <tissue evidence="7">Leaf</tissue>
    </source>
</reference>
<sequence>MATSAPLISKSQLSSGIETLDHQERHSLDDTIEKYIEGFGPAQYLQVILVSLAFLFDGQQTFISDFSDAVPSWHCTDFSNQTCYSSSNFCNLSNSEWAWDEPASSSIVSDWALECGSSVIVGLPASSYFVGSLIGGFTLATLADSWLGRKKLLFLTCLGMSTVALITAFSTNVWMYSGLRFVSGLFRASIGTCVVVMSTEMAGKKSGGFVRVVGFLFFALGALSLPLIAYLNRGSPWRYLYIYTSIPAIVYCIIAYFFVSESPRWLCMRGREAEAVAILNKMVPTKNISSSILKSAYKPLDHEQSNLDIYSSMKSLLERRWALKRLLAAMTLGFGVGMVYYGMFLGVGSLGFNIYLSVTLTASLTIPSILLLPYVMERFNRRSSVVAFGIASGVCSIVCAIIGEELKTVQIIMSLASAFCSCAALNVLQIYTTELFPTCVRISATSMFRQAINFGPILVPLLVSAARRNNSVVYGVFGSVEISCIFFVIFLPETRGLSLSNAMDEQEKKDNTNAYVS</sequence>
<gene>
    <name evidence="7" type="ORF">H0E87_019468</name>
</gene>
<evidence type="ECO:0000256" key="3">
    <source>
        <dbReference type="ARBA" id="ARBA00022989"/>
    </source>
</evidence>
<feature type="transmembrane region" description="Helical" evidence="5">
    <location>
        <begin position="240"/>
        <end position="259"/>
    </location>
</feature>
<feature type="transmembrane region" description="Helical" evidence="5">
    <location>
        <begin position="209"/>
        <end position="228"/>
    </location>
</feature>
<dbReference type="GO" id="GO:0016020">
    <property type="term" value="C:membrane"/>
    <property type="evidence" value="ECO:0007669"/>
    <property type="project" value="UniProtKB-SubCell"/>
</dbReference>
<keyword evidence="4 5" id="KW-0472">Membrane</keyword>
<dbReference type="InterPro" id="IPR036259">
    <property type="entry name" value="MFS_trans_sf"/>
</dbReference>
<evidence type="ECO:0000259" key="6">
    <source>
        <dbReference type="PROSITE" id="PS50850"/>
    </source>
</evidence>
<evidence type="ECO:0000313" key="7">
    <source>
        <dbReference type="EMBL" id="KAH8496731.1"/>
    </source>
</evidence>
<dbReference type="SUPFAM" id="SSF103473">
    <property type="entry name" value="MFS general substrate transporter"/>
    <property type="match status" value="1"/>
</dbReference>
<keyword evidence="3 5" id="KW-1133">Transmembrane helix</keyword>
<evidence type="ECO:0000256" key="5">
    <source>
        <dbReference type="SAM" id="Phobius"/>
    </source>
</evidence>
<protein>
    <recommendedName>
        <fullName evidence="6">Major facilitator superfamily (MFS) profile domain-containing protein</fullName>
    </recommendedName>
</protein>
<organism evidence="7 8">
    <name type="scientific">Populus deltoides</name>
    <name type="common">Eastern poplar</name>
    <name type="synonym">Eastern cottonwood</name>
    <dbReference type="NCBI Taxonomy" id="3696"/>
    <lineage>
        <taxon>Eukaryota</taxon>
        <taxon>Viridiplantae</taxon>
        <taxon>Streptophyta</taxon>
        <taxon>Embryophyta</taxon>
        <taxon>Tracheophyta</taxon>
        <taxon>Spermatophyta</taxon>
        <taxon>Magnoliopsida</taxon>
        <taxon>eudicotyledons</taxon>
        <taxon>Gunneridae</taxon>
        <taxon>Pentapetalae</taxon>
        <taxon>rosids</taxon>
        <taxon>fabids</taxon>
        <taxon>Malpighiales</taxon>
        <taxon>Salicaceae</taxon>
        <taxon>Saliceae</taxon>
        <taxon>Populus</taxon>
    </lineage>
</organism>
<evidence type="ECO:0000313" key="8">
    <source>
        <dbReference type="Proteomes" id="UP000807159"/>
    </source>
</evidence>
<dbReference type="InterPro" id="IPR005828">
    <property type="entry name" value="MFS_sugar_transport-like"/>
</dbReference>
<dbReference type="PANTHER" id="PTHR24064">
    <property type="entry name" value="SOLUTE CARRIER FAMILY 22 MEMBER"/>
    <property type="match status" value="1"/>
</dbReference>
<dbReference type="Proteomes" id="UP000807159">
    <property type="component" value="Chromosome 10"/>
</dbReference>
<feature type="transmembrane region" description="Helical" evidence="5">
    <location>
        <begin position="384"/>
        <end position="403"/>
    </location>
</feature>
<feature type="transmembrane region" description="Helical" evidence="5">
    <location>
        <begin position="326"/>
        <end position="346"/>
    </location>
</feature>
<dbReference type="GO" id="GO:0022857">
    <property type="term" value="F:transmembrane transporter activity"/>
    <property type="evidence" value="ECO:0007669"/>
    <property type="project" value="InterPro"/>
</dbReference>
<dbReference type="InterPro" id="IPR020846">
    <property type="entry name" value="MFS_dom"/>
</dbReference>
<accession>A0A8T2XV65</accession>
<dbReference type="Pfam" id="PF00083">
    <property type="entry name" value="Sugar_tr"/>
    <property type="match status" value="1"/>
</dbReference>
<feature type="transmembrane region" description="Helical" evidence="5">
    <location>
        <begin position="409"/>
        <end position="428"/>
    </location>
</feature>
<proteinExistence type="predicted"/>
<evidence type="ECO:0000256" key="2">
    <source>
        <dbReference type="ARBA" id="ARBA00022692"/>
    </source>
</evidence>
<feature type="transmembrane region" description="Helical" evidence="5">
    <location>
        <begin position="472"/>
        <end position="491"/>
    </location>
</feature>
<dbReference type="Gene3D" id="1.20.1250.20">
    <property type="entry name" value="MFS general substrate transporter like domains"/>
    <property type="match status" value="1"/>
</dbReference>
<keyword evidence="8" id="KW-1185">Reference proteome</keyword>
<dbReference type="EMBL" id="JACEGQ020000010">
    <property type="protein sequence ID" value="KAH8496731.1"/>
    <property type="molecule type" value="Genomic_DNA"/>
</dbReference>
<keyword evidence="2 5" id="KW-0812">Transmembrane</keyword>
<feature type="domain" description="Major facilitator superfamily (MFS) profile" evidence="6">
    <location>
        <begin position="46"/>
        <end position="495"/>
    </location>
</feature>
<name>A0A8T2XV65_POPDE</name>
<feature type="transmembrane region" description="Helical" evidence="5">
    <location>
        <begin position="352"/>
        <end position="372"/>
    </location>
</feature>
<comment type="caution">
    <text evidence="7">The sequence shown here is derived from an EMBL/GenBank/DDBJ whole genome shotgun (WGS) entry which is preliminary data.</text>
</comment>
<dbReference type="PROSITE" id="PS50850">
    <property type="entry name" value="MFS"/>
    <property type="match status" value="1"/>
</dbReference>
<evidence type="ECO:0000256" key="4">
    <source>
        <dbReference type="ARBA" id="ARBA00023136"/>
    </source>
</evidence>
<dbReference type="AlphaFoldDB" id="A0A8T2XV65"/>
<comment type="subcellular location">
    <subcellularLocation>
        <location evidence="1">Membrane</location>
        <topology evidence="1">Multi-pass membrane protein</topology>
    </subcellularLocation>
</comment>
<feature type="transmembrane region" description="Helical" evidence="5">
    <location>
        <begin position="119"/>
        <end position="140"/>
    </location>
</feature>